<dbReference type="InterPro" id="IPR007138">
    <property type="entry name" value="ABM_dom"/>
</dbReference>
<dbReference type="Pfam" id="PF03992">
    <property type="entry name" value="ABM"/>
    <property type="match status" value="1"/>
</dbReference>
<dbReference type="EMBL" id="JAULSN010000004">
    <property type="protein sequence ID" value="KAK3373145.1"/>
    <property type="molecule type" value="Genomic_DNA"/>
</dbReference>
<organism evidence="2 3">
    <name type="scientific">Lasiosphaeria ovina</name>
    <dbReference type="NCBI Taxonomy" id="92902"/>
    <lineage>
        <taxon>Eukaryota</taxon>
        <taxon>Fungi</taxon>
        <taxon>Dikarya</taxon>
        <taxon>Ascomycota</taxon>
        <taxon>Pezizomycotina</taxon>
        <taxon>Sordariomycetes</taxon>
        <taxon>Sordariomycetidae</taxon>
        <taxon>Sordariales</taxon>
        <taxon>Lasiosphaeriaceae</taxon>
        <taxon>Lasiosphaeria</taxon>
    </lineage>
</organism>
<reference evidence="2" key="2">
    <citation type="submission" date="2023-06" db="EMBL/GenBank/DDBJ databases">
        <authorList>
            <consortium name="Lawrence Berkeley National Laboratory"/>
            <person name="Haridas S."/>
            <person name="Hensen N."/>
            <person name="Bonometti L."/>
            <person name="Westerberg I."/>
            <person name="Brannstrom I.O."/>
            <person name="Guillou S."/>
            <person name="Cros-Aarteil S."/>
            <person name="Calhoun S."/>
            <person name="Kuo A."/>
            <person name="Mondo S."/>
            <person name="Pangilinan J."/>
            <person name="Riley R."/>
            <person name="Labutti K."/>
            <person name="Andreopoulos B."/>
            <person name="Lipzen A."/>
            <person name="Chen C."/>
            <person name="Yanf M."/>
            <person name="Daum C."/>
            <person name="Ng V."/>
            <person name="Clum A."/>
            <person name="Steindorff A."/>
            <person name="Ohm R."/>
            <person name="Martin F."/>
            <person name="Silar P."/>
            <person name="Natvig D."/>
            <person name="Lalanne C."/>
            <person name="Gautier V."/>
            <person name="Ament-Velasquez S.L."/>
            <person name="Kruys A."/>
            <person name="Hutchinson M.I."/>
            <person name="Powell A.J."/>
            <person name="Barry K."/>
            <person name="Miller A.N."/>
            <person name="Grigoriev I.V."/>
            <person name="Debuchy R."/>
            <person name="Gladieux P."/>
            <person name="Thoren M.H."/>
            <person name="Johannesson H."/>
        </authorList>
    </citation>
    <scope>NUCLEOTIDE SEQUENCE</scope>
    <source>
        <strain evidence="2">CBS 958.72</strain>
    </source>
</reference>
<dbReference type="Proteomes" id="UP001287356">
    <property type="component" value="Unassembled WGS sequence"/>
</dbReference>
<evidence type="ECO:0000313" key="2">
    <source>
        <dbReference type="EMBL" id="KAK3373145.1"/>
    </source>
</evidence>
<comment type="caution">
    <text evidence="2">The sequence shown here is derived from an EMBL/GenBank/DDBJ whole genome shotgun (WGS) entry which is preliminary data.</text>
</comment>
<reference evidence="2" key="1">
    <citation type="journal article" date="2023" name="Mol. Phylogenet. Evol.">
        <title>Genome-scale phylogeny and comparative genomics of the fungal order Sordariales.</title>
        <authorList>
            <person name="Hensen N."/>
            <person name="Bonometti L."/>
            <person name="Westerberg I."/>
            <person name="Brannstrom I.O."/>
            <person name="Guillou S."/>
            <person name="Cros-Aarteil S."/>
            <person name="Calhoun S."/>
            <person name="Haridas S."/>
            <person name="Kuo A."/>
            <person name="Mondo S."/>
            <person name="Pangilinan J."/>
            <person name="Riley R."/>
            <person name="LaButti K."/>
            <person name="Andreopoulos B."/>
            <person name="Lipzen A."/>
            <person name="Chen C."/>
            <person name="Yan M."/>
            <person name="Daum C."/>
            <person name="Ng V."/>
            <person name="Clum A."/>
            <person name="Steindorff A."/>
            <person name="Ohm R.A."/>
            <person name="Martin F."/>
            <person name="Silar P."/>
            <person name="Natvig D.O."/>
            <person name="Lalanne C."/>
            <person name="Gautier V."/>
            <person name="Ament-Velasquez S.L."/>
            <person name="Kruys A."/>
            <person name="Hutchinson M.I."/>
            <person name="Powell A.J."/>
            <person name="Barry K."/>
            <person name="Miller A.N."/>
            <person name="Grigoriev I.V."/>
            <person name="Debuchy R."/>
            <person name="Gladieux P."/>
            <person name="Hiltunen Thoren M."/>
            <person name="Johannesson H."/>
        </authorList>
    </citation>
    <scope>NUCLEOTIDE SEQUENCE</scope>
    <source>
        <strain evidence="2">CBS 958.72</strain>
    </source>
</reference>
<name>A0AAE0KBU3_9PEZI</name>
<proteinExistence type="predicted"/>
<sequence length="106" mass="12137">MTLPFLVFLYPKPEKLARAEELAQIISDYVKANEPGVLQYQWFRVADDPDGPAIAVKETYADQAALDAHKETPKFAWLVKISQEEDIFRAPLKVLPIDFITGFDRR</sequence>
<dbReference type="PANTHER" id="PTHR40624:SF1">
    <property type="entry name" value="BIOSYNTHESIS MONOOXYGENASE, PUTATIVE (AFU_ORTHOLOGUE AFUA_1G12025)-RELATED"/>
    <property type="match status" value="1"/>
</dbReference>
<protein>
    <recommendedName>
        <fullName evidence="1">ABM domain-containing protein</fullName>
    </recommendedName>
</protein>
<evidence type="ECO:0000313" key="3">
    <source>
        <dbReference type="Proteomes" id="UP001287356"/>
    </source>
</evidence>
<dbReference type="PANTHER" id="PTHR40624">
    <property type="entry name" value="BIOSYNTHESIS MONOOXYGENASE, PUTATIVE (AFU_ORTHOLOGUE AFUA_1G12025)-RELATED"/>
    <property type="match status" value="1"/>
</dbReference>
<accession>A0AAE0KBU3</accession>
<feature type="domain" description="ABM" evidence="1">
    <location>
        <begin position="7"/>
        <end position="76"/>
    </location>
</feature>
<evidence type="ECO:0000259" key="1">
    <source>
        <dbReference type="Pfam" id="PF03992"/>
    </source>
</evidence>
<dbReference type="Gene3D" id="3.30.70.100">
    <property type="match status" value="1"/>
</dbReference>
<dbReference type="AlphaFoldDB" id="A0AAE0KBU3"/>
<dbReference type="InterPro" id="IPR011008">
    <property type="entry name" value="Dimeric_a/b-barrel"/>
</dbReference>
<keyword evidence="3" id="KW-1185">Reference proteome</keyword>
<gene>
    <name evidence="2" type="ORF">B0T24DRAFT_250773</name>
</gene>
<dbReference type="SUPFAM" id="SSF54909">
    <property type="entry name" value="Dimeric alpha+beta barrel"/>
    <property type="match status" value="1"/>
</dbReference>